<dbReference type="OrthoDB" id="434253at2759"/>
<dbReference type="PANTHER" id="PTHR34818:SF1">
    <property type="entry name" value="PROTEIN BLI-3"/>
    <property type="match status" value="1"/>
</dbReference>
<name>A0A1Y2BC63_9TREE</name>
<accession>A0A1Y2BC63</accession>
<gene>
    <name evidence="2" type="ORF">BCR39DRAFT_526235</name>
</gene>
<dbReference type="SUPFAM" id="SSF50475">
    <property type="entry name" value="FMN-binding split barrel"/>
    <property type="match status" value="1"/>
</dbReference>
<reference evidence="2 3" key="1">
    <citation type="submission" date="2016-07" db="EMBL/GenBank/DDBJ databases">
        <title>Pervasive Adenine N6-methylation of Active Genes in Fungi.</title>
        <authorList>
            <consortium name="DOE Joint Genome Institute"/>
            <person name="Mondo S.J."/>
            <person name="Dannebaum R.O."/>
            <person name="Kuo R.C."/>
            <person name="Labutti K."/>
            <person name="Haridas S."/>
            <person name="Kuo A."/>
            <person name="Salamov A."/>
            <person name="Ahrendt S.R."/>
            <person name="Lipzen A."/>
            <person name="Sullivan W."/>
            <person name="Andreopoulos W.B."/>
            <person name="Clum A."/>
            <person name="Lindquist E."/>
            <person name="Daum C."/>
            <person name="Ramamoorthy G.K."/>
            <person name="Gryganskyi A."/>
            <person name="Culley D."/>
            <person name="Magnuson J.K."/>
            <person name="James T.Y."/>
            <person name="O'Malley M.A."/>
            <person name="Stajich J.E."/>
            <person name="Spatafora J.W."/>
            <person name="Visel A."/>
            <person name="Grigoriev I.V."/>
        </authorList>
    </citation>
    <scope>NUCLEOTIDE SEQUENCE [LARGE SCALE GENOMIC DNA]</scope>
    <source>
        <strain evidence="2 3">68-887.2</strain>
    </source>
</reference>
<dbReference type="EMBL" id="MCFC01000014">
    <property type="protein sequence ID" value="ORY31675.1"/>
    <property type="molecule type" value="Genomic_DNA"/>
</dbReference>
<sequence>MSDQYTASSGATPSLDEKLSALRGFLKKHRTVLLTSRAPSGQLHARCMAPAEITPDWKFRFIYDRDSYKDNEIENDDHVNIAVDAMESNDGWVSIAGKAGRNEDNELIKKLYNPTLKAWFGDKGDGVHTGGPEDPRMAVIEVKVDEIRHYHQTRTAIGTAVDVISSAIGGETATPGEVRTITGQEIQAAWAKGELKEPEGFQKSS</sequence>
<dbReference type="AlphaFoldDB" id="A0A1Y2BC63"/>
<protein>
    <recommendedName>
        <fullName evidence="1">General stress protein FMN-binding split barrel domain-containing protein</fullName>
    </recommendedName>
</protein>
<evidence type="ECO:0000313" key="3">
    <source>
        <dbReference type="Proteomes" id="UP000193986"/>
    </source>
</evidence>
<dbReference type="Gene3D" id="2.30.110.10">
    <property type="entry name" value="Electron Transport, Fmn-binding Protein, Chain A"/>
    <property type="match status" value="1"/>
</dbReference>
<organism evidence="2 3">
    <name type="scientific">Naematelia encephala</name>
    <dbReference type="NCBI Taxonomy" id="71784"/>
    <lineage>
        <taxon>Eukaryota</taxon>
        <taxon>Fungi</taxon>
        <taxon>Dikarya</taxon>
        <taxon>Basidiomycota</taxon>
        <taxon>Agaricomycotina</taxon>
        <taxon>Tremellomycetes</taxon>
        <taxon>Tremellales</taxon>
        <taxon>Naemateliaceae</taxon>
        <taxon>Naematelia</taxon>
    </lineage>
</organism>
<dbReference type="Proteomes" id="UP000193986">
    <property type="component" value="Unassembled WGS sequence"/>
</dbReference>
<dbReference type="Pfam" id="PF16242">
    <property type="entry name" value="Pyrid_ox_like"/>
    <property type="match status" value="1"/>
</dbReference>
<dbReference type="InParanoid" id="A0A1Y2BC63"/>
<dbReference type="STRING" id="71784.A0A1Y2BC63"/>
<proteinExistence type="predicted"/>
<evidence type="ECO:0000313" key="2">
    <source>
        <dbReference type="EMBL" id="ORY31675.1"/>
    </source>
</evidence>
<dbReference type="InterPro" id="IPR012349">
    <property type="entry name" value="Split_barrel_FMN-bd"/>
</dbReference>
<keyword evidence="3" id="KW-1185">Reference proteome</keyword>
<dbReference type="PANTHER" id="PTHR34818">
    <property type="entry name" value="PROTEIN BLI-3"/>
    <property type="match status" value="1"/>
</dbReference>
<dbReference type="InterPro" id="IPR052917">
    <property type="entry name" value="Stress-Dev_Protein"/>
</dbReference>
<evidence type="ECO:0000259" key="1">
    <source>
        <dbReference type="Pfam" id="PF16242"/>
    </source>
</evidence>
<comment type="caution">
    <text evidence="2">The sequence shown here is derived from an EMBL/GenBank/DDBJ whole genome shotgun (WGS) entry which is preliminary data.</text>
</comment>
<feature type="domain" description="General stress protein FMN-binding split barrel" evidence="1">
    <location>
        <begin position="19"/>
        <end position="172"/>
    </location>
</feature>
<dbReference type="InterPro" id="IPR038725">
    <property type="entry name" value="YdaG_split_barrel_FMN-bd"/>
</dbReference>